<dbReference type="EMBL" id="JACHIP010000031">
    <property type="protein sequence ID" value="MBB5061187.1"/>
    <property type="molecule type" value="Genomic_DNA"/>
</dbReference>
<protein>
    <submittedName>
        <fullName evidence="1">Uncharacterized protein</fullName>
    </submittedName>
</protein>
<dbReference type="AlphaFoldDB" id="A0A7W8E6Z6"/>
<sequence>MRLRTTVEATFCSFDGDTLHDLTYSGIASVNVDVPNARWFSWPTGRSRIDSLLANELTALNTELMKHTFLFVSGATISIESKQVRWKTRSNRSR</sequence>
<accession>A0A7W8E6Z6</accession>
<proteinExistence type="predicted"/>
<gene>
    <name evidence="1" type="ORF">HDF16_005923</name>
</gene>
<organism evidence="1 2">
    <name type="scientific">Granulicella aggregans</name>
    <dbReference type="NCBI Taxonomy" id="474949"/>
    <lineage>
        <taxon>Bacteria</taxon>
        <taxon>Pseudomonadati</taxon>
        <taxon>Acidobacteriota</taxon>
        <taxon>Terriglobia</taxon>
        <taxon>Terriglobales</taxon>
        <taxon>Acidobacteriaceae</taxon>
        <taxon>Granulicella</taxon>
    </lineage>
</organism>
<evidence type="ECO:0000313" key="1">
    <source>
        <dbReference type="EMBL" id="MBB5061187.1"/>
    </source>
</evidence>
<name>A0A7W8E6Z6_9BACT</name>
<keyword evidence="2" id="KW-1185">Reference proteome</keyword>
<dbReference type="Proteomes" id="UP000540989">
    <property type="component" value="Unassembled WGS sequence"/>
</dbReference>
<reference evidence="1 2" key="1">
    <citation type="submission" date="2020-08" db="EMBL/GenBank/DDBJ databases">
        <title>Genomic Encyclopedia of Type Strains, Phase IV (KMG-V): Genome sequencing to study the core and pangenomes of soil and plant-associated prokaryotes.</title>
        <authorList>
            <person name="Whitman W."/>
        </authorList>
    </citation>
    <scope>NUCLEOTIDE SEQUENCE [LARGE SCALE GENOMIC DNA]</scope>
    <source>
        <strain evidence="1 2">M8UP14</strain>
    </source>
</reference>
<evidence type="ECO:0000313" key="2">
    <source>
        <dbReference type="Proteomes" id="UP000540989"/>
    </source>
</evidence>
<comment type="caution">
    <text evidence="1">The sequence shown here is derived from an EMBL/GenBank/DDBJ whole genome shotgun (WGS) entry which is preliminary data.</text>
</comment>